<dbReference type="STRING" id="224129.A0A1W4XC82"/>
<comment type="similarity">
    <text evidence="1">Belongs to the proteasome subunit S5B/HSM3 family.</text>
</comment>
<dbReference type="Proteomes" id="UP000192223">
    <property type="component" value="Unplaced"/>
</dbReference>
<dbReference type="GO" id="GO:0043248">
    <property type="term" value="P:proteasome assembly"/>
    <property type="evidence" value="ECO:0007669"/>
    <property type="project" value="InterPro"/>
</dbReference>
<dbReference type="PANTHER" id="PTHR15599:SF1">
    <property type="entry name" value="RADIAL SPOKE HEAD 14 HOMOLOG"/>
    <property type="match status" value="1"/>
</dbReference>
<dbReference type="Pfam" id="PF10508">
    <property type="entry name" value="Proteasom_PSMB"/>
    <property type="match status" value="1"/>
</dbReference>
<dbReference type="SUPFAM" id="SSF48371">
    <property type="entry name" value="ARM repeat"/>
    <property type="match status" value="1"/>
</dbReference>
<dbReference type="PANTHER" id="PTHR15599">
    <property type="entry name" value="RTDR1"/>
    <property type="match status" value="1"/>
</dbReference>
<proteinExistence type="inferred from homology"/>
<dbReference type="GeneID" id="108740558"/>
<dbReference type="InParanoid" id="A0A1W4XC82"/>
<keyword evidence="3" id="KW-1185">Reference proteome</keyword>
<dbReference type="KEGG" id="apln:108740558"/>
<gene>
    <name evidence="4" type="primary">LOC108740558</name>
</gene>
<name>A0A1W4XC82_AGRPL</name>
<dbReference type="InterPro" id="IPR019538">
    <property type="entry name" value="PSMD5"/>
</dbReference>
<dbReference type="InterPro" id="IPR011989">
    <property type="entry name" value="ARM-like"/>
</dbReference>
<dbReference type="Gene3D" id="1.25.10.10">
    <property type="entry name" value="Leucine-rich Repeat Variant"/>
    <property type="match status" value="2"/>
</dbReference>
<sequence length="408" mass="46660">MYSPHKHSYIQARSCGINPRVINRTVAKARDNIVIDGIDFEPPYLRLSSHLPYTPIGNVDITRRPCAFDRWALPKLRRELHSKDEDLQICAITTICDLCHDPEKAFDAIRLRIPNRLADLLLNSNEVIRERSLYALIVIANQADGKTAITQNKVILQNLAELIASEANDLVRLKANEVVYVVSEFWVTGCDLVENKFLTYLTDGIELETDEIIVMRLKALYHLMTTTSSISEVMELDGFGTCLDLLERDNVAVQAHALKCLQILTSSPVGQELFLENKILYKLNKLLNHKNPDVYTYATSLLMFGTVHTKVKIKCKKFVNIPKRLLELCNDRFTPYVQFFAIKALTNISEFPPIRMKVREKMDVVNNIIVDGDADLKRHKEILLKVLEKEPGVFDEEDIMPGYYQQNV</sequence>
<protein>
    <recommendedName>
        <fullName evidence="2">26S proteasome non-ATPase regulatory subunit 5</fullName>
    </recommendedName>
</protein>
<dbReference type="InterPro" id="IPR016024">
    <property type="entry name" value="ARM-type_fold"/>
</dbReference>
<dbReference type="AlphaFoldDB" id="A0A1W4XC82"/>
<accession>A0A1W4XC82</accession>
<evidence type="ECO:0000256" key="2">
    <source>
        <dbReference type="ARBA" id="ARBA00014933"/>
    </source>
</evidence>
<organism evidence="3 4">
    <name type="scientific">Agrilus planipennis</name>
    <name type="common">Emerald ash borer</name>
    <name type="synonym">Agrilus marcopoli</name>
    <dbReference type="NCBI Taxonomy" id="224129"/>
    <lineage>
        <taxon>Eukaryota</taxon>
        <taxon>Metazoa</taxon>
        <taxon>Ecdysozoa</taxon>
        <taxon>Arthropoda</taxon>
        <taxon>Hexapoda</taxon>
        <taxon>Insecta</taxon>
        <taxon>Pterygota</taxon>
        <taxon>Neoptera</taxon>
        <taxon>Endopterygota</taxon>
        <taxon>Coleoptera</taxon>
        <taxon>Polyphaga</taxon>
        <taxon>Elateriformia</taxon>
        <taxon>Buprestoidea</taxon>
        <taxon>Buprestidae</taxon>
        <taxon>Agrilinae</taxon>
        <taxon>Agrilus</taxon>
    </lineage>
</organism>
<evidence type="ECO:0000256" key="1">
    <source>
        <dbReference type="ARBA" id="ARBA00006823"/>
    </source>
</evidence>
<reference evidence="4" key="1">
    <citation type="submission" date="2025-08" db="UniProtKB">
        <authorList>
            <consortium name="RefSeq"/>
        </authorList>
    </citation>
    <scope>IDENTIFICATION</scope>
    <source>
        <tissue evidence="4">Entire body</tissue>
    </source>
</reference>
<evidence type="ECO:0000313" key="4">
    <source>
        <dbReference type="RefSeq" id="XP_018330417.1"/>
    </source>
</evidence>
<evidence type="ECO:0000313" key="3">
    <source>
        <dbReference type="Proteomes" id="UP000192223"/>
    </source>
</evidence>
<dbReference type="InterPro" id="IPR042856">
    <property type="entry name" value="RSP14"/>
</dbReference>
<dbReference type="RefSeq" id="XP_018330417.1">
    <property type="nucleotide sequence ID" value="XM_018474915.1"/>
</dbReference>
<dbReference type="OrthoDB" id="409644at2759"/>